<dbReference type="CDD" id="cd06260">
    <property type="entry name" value="DUF820-like"/>
    <property type="match status" value="1"/>
</dbReference>
<dbReference type="InterPro" id="IPR008538">
    <property type="entry name" value="Uma2"/>
</dbReference>
<dbReference type="PANTHER" id="PTHR35400:SF3">
    <property type="entry name" value="SLL1072 PROTEIN"/>
    <property type="match status" value="1"/>
</dbReference>
<evidence type="ECO:0000313" key="3">
    <source>
        <dbReference type="Proteomes" id="UP001585080"/>
    </source>
</evidence>
<proteinExistence type="predicted"/>
<dbReference type="Pfam" id="PF05685">
    <property type="entry name" value="Uma2"/>
    <property type="match status" value="1"/>
</dbReference>
<keyword evidence="3" id="KW-1185">Reference proteome</keyword>
<sequence>MTLMAERPVMSGTEPRSEFEELLDLLDELNVPDGFKAEINRGSIVVSPWSKGYYARVMRLVCGQLEPHLPAGHLIEGSPMLYVFPGDERAYGPDIHAAHERVFETASNHLDGEALSFVAELTSPSPRGADVAEKVRVYGKAGVPLCLVLDMQEEQATVYWSPTAHGYEGRFTKPFGEKLHLPDPFGCTLDTARFRAPAEDAKEAH</sequence>
<evidence type="ECO:0000313" key="2">
    <source>
        <dbReference type="EMBL" id="MFB8775479.1"/>
    </source>
</evidence>
<evidence type="ECO:0000259" key="1">
    <source>
        <dbReference type="Pfam" id="PF05685"/>
    </source>
</evidence>
<dbReference type="EMBL" id="JAYMRP010000020">
    <property type="protein sequence ID" value="MFB8775479.1"/>
    <property type="molecule type" value="Genomic_DNA"/>
</dbReference>
<feature type="domain" description="Putative restriction endonuclease" evidence="1">
    <location>
        <begin position="20"/>
        <end position="190"/>
    </location>
</feature>
<dbReference type="Gene3D" id="3.90.1570.10">
    <property type="entry name" value="tt1808, chain A"/>
    <property type="match status" value="1"/>
</dbReference>
<keyword evidence="2" id="KW-0378">Hydrolase</keyword>
<organism evidence="2 3">
    <name type="scientific">Streptomyces broussonetiae</name>
    <dbReference type="NCBI Taxonomy" id="2686304"/>
    <lineage>
        <taxon>Bacteria</taxon>
        <taxon>Bacillati</taxon>
        <taxon>Actinomycetota</taxon>
        <taxon>Actinomycetes</taxon>
        <taxon>Kitasatosporales</taxon>
        <taxon>Streptomycetaceae</taxon>
        <taxon>Streptomyces</taxon>
    </lineage>
</organism>
<protein>
    <submittedName>
        <fullName evidence="2">Uma2 family endonuclease</fullName>
    </submittedName>
</protein>
<name>A0ABV5EF40_9ACTN</name>
<comment type="caution">
    <text evidence="2">The sequence shown here is derived from an EMBL/GenBank/DDBJ whole genome shotgun (WGS) entry which is preliminary data.</text>
</comment>
<gene>
    <name evidence="2" type="ORF">VSS16_22525</name>
</gene>
<keyword evidence="2" id="KW-0255">Endonuclease</keyword>
<accession>A0ABV5EF40</accession>
<dbReference type="InterPro" id="IPR012296">
    <property type="entry name" value="Nuclease_put_TT1808"/>
</dbReference>
<reference evidence="2 3" key="1">
    <citation type="submission" date="2024-01" db="EMBL/GenBank/DDBJ databases">
        <title>Genome mining of biosynthetic gene clusters to explore secondary metabolites of Streptomyces sp.</title>
        <authorList>
            <person name="Baig A."/>
            <person name="Ajitkumar Shintre N."/>
            <person name="Kumar H."/>
            <person name="Anbarasu A."/>
            <person name="Ramaiah S."/>
        </authorList>
    </citation>
    <scope>NUCLEOTIDE SEQUENCE [LARGE SCALE GENOMIC DNA]</scope>
    <source>
        <strain evidence="2 3">A57</strain>
    </source>
</reference>
<dbReference type="GO" id="GO:0004519">
    <property type="term" value="F:endonuclease activity"/>
    <property type="evidence" value="ECO:0007669"/>
    <property type="project" value="UniProtKB-KW"/>
</dbReference>
<dbReference type="InterPro" id="IPR011335">
    <property type="entry name" value="Restrct_endonuc-II-like"/>
</dbReference>
<dbReference type="Proteomes" id="UP001585080">
    <property type="component" value="Unassembled WGS sequence"/>
</dbReference>
<dbReference type="SUPFAM" id="SSF52980">
    <property type="entry name" value="Restriction endonuclease-like"/>
    <property type="match status" value="1"/>
</dbReference>
<keyword evidence="2" id="KW-0540">Nuclease</keyword>
<dbReference type="RefSeq" id="WP_376734085.1">
    <property type="nucleotide sequence ID" value="NZ_JAYMRP010000020.1"/>
</dbReference>
<dbReference type="PANTHER" id="PTHR35400">
    <property type="entry name" value="SLR1083 PROTEIN"/>
    <property type="match status" value="1"/>
</dbReference>